<evidence type="ECO:0000313" key="4">
    <source>
        <dbReference type="EMBL" id="ROR38745.1"/>
    </source>
</evidence>
<accession>A0AAJ4UX67</accession>
<keyword evidence="1" id="KW-0175">Coiled coil</keyword>
<dbReference type="Proteomes" id="UP000298805">
    <property type="component" value="Plasmid unnamed1"/>
</dbReference>
<dbReference type="EMBL" id="RJVK01000006">
    <property type="protein sequence ID" value="ROR38745.1"/>
    <property type="molecule type" value="Genomic_DNA"/>
</dbReference>
<proteinExistence type="predicted"/>
<sequence length="451" mass="53913">MGYKEYQEEVKLRNRDLSFQKWINFFAFLIAIFFLYVIFTGANEDFFNFIFLPLNVVFLKYPAFFAFAVYLILFTKGYLFGWSDKFAIGEYIRPLPIPFFLKAPLLIPFQSHKYSRLGFFKDWAFQAPKKSDELPRRGNHKVFIKDSKIETFFDIDNDGGTDKIISMFRYELTKEMKELLKKIEKLKEKGEDYSKIQEKFEQLKKDEQFKKYKDLFDIIEGTFKQYEKVLAHEATSSKAKLSVTKKQKPTELVYKYLQTPVIRKKTEKIFFDFSKTPDVYDYKRGRLYFSAKQIKEIVSNVTIVYMKYVKTQLERNTRIRKKYGGYITPERLERYSLYFRFVYFRQLMKLWLNLPAGWYSVRVEDYTLRRIISTIDRNLVINITKANSGESEIFEDDKPASAFLFTYYAFFQKSAVRYDLSLIEYLLTPDKTINEADIIQSTIEEKGKSKK</sequence>
<keyword evidence="3" id="KW-0614">Plasmid</keyword>
<evidence type="ECO:0000313" key="6">
    <source>
        <dbReference type="Proteomes" id="UP000298805"/>
    </source>
</evidence>
<keyword evidence="2" id="KW-0812">Transmembrane</keyword>
<dbReference type="EMBL" id="CP040940">
    <property type="protein sequence ID" value="QDD68127.1"/>
    <property type="molecule type" value="Genomic_DNA"/>
</dbReference>
<geneLocation type="plasmid" evidence="3 6">
    <name>unnamed1</name>
</geneLocation>
<feature type="transmembrane region" description="Helical" evidence="2">
    <location>
        <begin position="21"/>
        <end position="39"/>
    </location>
</feature>
<dbReference type="AlphaFoldDB" id="A0AAJ4UX67"/>
<feature type="coiled-coil region" evidence="1">
    <location>
        <begin position="169"/>
        <end position="206"/>
    </location>
</feature>
<evidence type="ECO:0000256" key="1">
    <source>
        <dbReference type="SAM" id="Coils"/>
    </source>
</evidence>
<organism evidence="4 5">
    <name type="scientific">Caminibacter pacificus</name>
    <dbReference type="NCBI Taxonomy" id="1424653"/>
    <lineage>
        <taxon>Bacteria</taxon>
        <taxon>Pseudomonadati</taxon>
        <taxon>Campylobacterota</taxon>
        <taxon>Epsilonproteobacteria</taxon>
        <taxon>Nautiliales</taxon>
        <taxon>Nautiliaceae</taxon>
        <taxon>Caminibacter</taxon>
    </lineage>
</organism>
<keyword evidence="6" id="KW-1185">Reference proteome</keyword>
<reference evidence="4 5" key="1">
    <citation type="submission" date="2018-11" db="EMBL/GenBank/DDBJ databases">
        <title>Genomic Encyclopedia of Type Strains, Phase IV (KMG-IV): sequencing the most valuable type-strain genomes for metagenomic binning, comparative biology and taxonomic classification.</title>
        <authorList>
            <person name="Goeker M."/>
        </authorList>
    </citation>
    <scope>NUCLEOTIDE SEQUENCE [LARGE SCALE GENOMIC DNA]</scope>
    <source>
        <strain evidence="4 5">DSM 27783</strain>
    </source>
</reference>
<dbReference type="Proteomes" id="UP000272781">
    <property type="component" value="Unassembled WGS sequence"/>
</dbReference>
<reference evidence="3 6" key="2">
    <citation type="submission" date="2019-06" db="EMBL/GenBank/DDBJ databases">
        <title>A comparative analysis of the Nautiliaceae.</title>
        <authorList>
            <person name="Grosche A."/>
            <person name="Smedile F."/>
            <person name="Vetriani C."/>
        </authorList>
    </citation>
    <scope>NUCLEOTIDE SEQUENCE [LARGE SCALE GENOMIC DNA]</scope>
    <source>
        <strain evidence="3 6">TB6</strain>
        <plasmid evidence="3 6">unnamed1</plasmid>
    </source>
</reference>
<name>A0AAJ4UX67_9BACT</name>
<gene>
    <name evidence="3" type="ORF">C6V80_09750</name>
    <name evidence="4" type="ORF">EDC58_1960</name>
</gene>
<keyword evidence="2" id="KW-0472">Membrane</keyword>
<evidence type="ECO:0000313" key="5">
    <source>
        <dbReference type="Proteomes" id="UP000272781"/>
    </source>
</evidence>
<evidence type="ECO:0000313" key="3">
    <source>
        <dbReference type="EMBL" id="QDD68127.1"/>
    </source>
</evidence>
<evidence type="ECO:0000256" key="2">
    <source>
        <dbReference type="SAM" id="Phobius"/>
    </source>
</evidence>
<keyword evidence="2" id="KW-1133">Transmembrane helix</keyword>
<dbReference type="RefSeq" id="WP_123353331.1">
    <property type="nucleotide sequence ID" value="NZ_CP040940.1"/>
</dbReference>
<protein>
    <submittedName>
        <fullName evidence="4">Uncharacterized protein</fullName>
    </submittedName>
</protein>